<reference evidence="2" key="1">
    <citation type="submission" date="2017-07" db="EMBL/GenBank/DDBJ databases">
        <title>Taro Niue Genome Assembly and Annotation.</title>
        <authorList>
            <person name="Atibalentja N."/>
            <person name="Keating K."/>
            <person name="Fields C.J."/>
        </authorList>
    </citation>
    <scope>NUCLEOTIDE SEQUENCE</scope>
    <source>
        <strain evidence="2">Niue_2</strain>
        <tissue evidence="2">Leaf</tissue>
    </source>
</reference>
<gene>
    <name evidence="2" type="ORF">Taro_053519</name>
</gene>
<keyword evidence="3" id="KW-1185">Reference proteome</keyword>
<comment type="caution">
    <text evidence="2">The sequence shown here is derived from an EMBL/GenBank/DDBJ whole genome shotgun (WGS) entry which is preliminary data.</text>
</comment>
<evidence type="ECO:0000313" key="3">
    <source>
        <dbReference type="Proteomes" id="UP000652761"/>
    </source>
</evidence>
<organism evidence="2 3">
    <name type="scientific">Colocasia esculenta</name>
    <name type="common">Wild taro</name>
    <name type="synonym">Arum esculentum</name>
    <dbReference type="NCBI Taxonomy" id="4460"/>
    <lineage>
        <taxon>Eukaryota</taxon>
        <taxon>Viridiplantae</taxon>
        <taxon>Streptophyta</taxon>
        <taxon>Embryophyta</taxon>
        <taxon>Tracheophyta</taxon>
        <taxon>Spermatophyta</taxon>
        <taxon>Magnoliopsida</taxon>
        <taxon>Liliopsida</taxon>
        <taxon>Araceae</taxon>
        <taxon>Aroideae</taxon>
        <taxon>Colocasieae</taxon>
        <taxon>Colocasia</taxon>
    </lineage>
</organism>
<keyword evidence="1" id="KW-1133">Transmembrane helix</keyword>
<dbReference type="AlphaFoldDB" id="A0A843XL82"/>
<accession>A0A843XL82</accession>
<proteinExistence type="predicted"/>
<dbReference type="Proteomes" id="UP000652761">
    <property type="component" value="Unassembled WGS sequence"/>
</dbReference>
<name>A0A843XL82_COLES</name>
<feature type="transmembrane region" description="Helical" evidence="1">
    <location>
        <begin position="108"/>
        <end position="138"/>
    </location>
</feature>
<evidence type="ECO:0000313" key="2">
    <source>
        <dbReference type="EMBL" id="MQM20498.1"/>
    </source>
</evidence>
<keyword evidence="1" id="KW-0472">Membrane</keyword>
<dbReference type="EMBL" id="NMUH01009877">
    <property type="protein sequence ID" value="MQM20498.1"/>
    <property type="molecule type" value="Genomic_DNA"/>
</dbReference>
<keyword evidence="1" id="KW-0812">Transmembrane</keyword>
<dbReference type="PROSITE" id="PS51257">
    <property type="entry name" value="PROKAR_LIPOPROTEIN"/>
    <property type="match status" value="1"/>
</dbReference>
<sequence>MFELYVRLREKRQRTATCESLCLVACSALVVGGCGHQQTYWAPTSPMFSVPHFRELGPESLKVSGMDLQLCGLQVWCWLVSTVLWLMVVEQQLDLSSVTTRLRGGSCVVLSGLVEVLPVVVCPGGGTILVVVPMWYLVNYTAKTTLLELLTLHRYGAARSWTTVVKRPPRSHLRGVGVSKAVKVLTVCRLRETTVIIKRQTSTGVQAKVETANTSHVNWFATRETDSDN</sequence>
<protein>
    <submittedName>
        <fullName evidence="2">Uncharacterized protein</fullName>
    </submittedName>
</protein>
<evidence type="ECO:0000256" key="1">
    <source>
        <dbReference type="SAM" id="Phobius"/>
    </source>
</evidence>